<dbReference type="Proteomes" id="UP000029228">
    <property type="component" value="Unassembled WGS sequence"/>
</dbReference>
<evidence type="ECO:0000313" key="1">
    <source>
        <dbReference type="EMBL" id="GAL22102.1"/>
    </source>
</evidence>
<dbReference type="AlphaFoldDB" id="A0A090SRX1"/>
<reference evidence="1 2" key="1">
    <citation type="submission" date="2014-09" db="EMBL/GenBank/DDBJ databases">
        <title>Vibrio maritimus JCM 19235. (C45) whole genome shotgun sequence.</title>
        <authorList>
            <person name="Sawabe T."/>
            <person name="Meirelles P."/>
            <person name="Nakanishi M."/>
            <person name="Sayaka M."/>
            <person name="Hattori M."/>
            <person name="Ohkuma M."/>
        </authorList>
    </citation>
    <scope>NUCLEOTIDE SEQUENCE [LARGE SCALE GENOMIC DNA]</scope>
    <source>
        <strain evidence="2">JCM19235</strain>
    </source>
</reference>
<dbReference type="STRING" id="990268.JCM19235_2796"/>
<reference evidence="1 2" key="2">
    <citation type="submission" date="2014-09" db="EMBL/GenBank/DDBJ databases">
        <authorList>
            <consortium name="NBRP consortium"/>
            <person name="Sawabe T."/>
            <person name="Meirelles P."/>
            <person name="Nakanishi M."/>
            <person name="Sayaka M."/>
            <person name="Hattori M."/>
            <person name="Ohkuma M."/>
        </authorList>
    </citation>
    <scope>NUCLEOTIDE SEQUENCE [LARGE SCALE GENOMIC DNA]</scope>
    <source>
        <strain evidence="2">JCM19235</strain>
    </source>
</reference>
<keyword evidence="2" id="KW-1185">Reference proteome</keyword>
<comment type="caution">
    <text evidence="1">The sequence shown here is derived from an EMBL/GenBank/DDBJ whole genome shotgun (WGS) entry which is preliminary data.</text>
</comment>
<proteinExistence type="predicted"/>
<organism evidence="1 2">
    <name type="scientific">Vibrio maritimus</name>
    <dbReference type="NCBI Taxonomy" id="990268"/>
    <lineage>
        <taxon>Bacteria</taxon>
        <taxon>Pseudomonadati</taxon>
        <taxon>Pseudomonadota</taxon>
        <taxon>Gammaproteobacteria</taxon>
        <taxon>Vibrionales</taxon>
        <taxon>Vibrionaceae</taxon>
        <taxon>Vibrio</taxon>
    </lineage>
</organism>
<protein>
    <submittedName>
        <fullName evidence="1">Uncharacterized protein</fullName>
    </submittedName>
</protein>
<evidence type="ECO:0000313" key="2">
    <source>
        <dbReference type="Proteomes" id="UP000029228"/>
    </source>
</evidence>
<dbReference type="EMBL" id="BBMR01000011">
    <property type="protein sequence ID" value="GAL22102.1"/>
    <property type="molecule type" value="Genomic_DNA"/>
</dbReference>
<gene>
    <name evidence="1" type="ORF">JCM19235_2796</name>
</gene>
<name>A0A090SRX1_9VIBR</name>
<sequence length="52" mass="5890">MYWGAGLLGKRTMAEQLLGDLVLEVDETFEKLGWAPPYTMQQGLSCNQKEEL</sequence>
<accession>A0A090SRX1</accession>